<comment type="caution">
    <text evidence="1">The sequence shown here is derived from an EMBL/GenBank/DDBJ whole genome shotgun (WGS) entry which is preliminary data.</text>
</comment>
<dbReference type="RefSeq" id="WP_156332090.1">
    <property type="nucleotide sequence ID" value="NZ_JACJSK010000076.1"/>
</dbReference>
<gene>
    <name evidence="1" type="ORF">H6G72_27685</name>
</gene>
<sequence length="58" mass="6378">MNPGNAIAVLYLWSKMPWVGIENAANQRLTGSGFSDYRKIFLAISCKCPPGKNHPQVS</sequence>
<keyword evidence="2" id="KW-1185">Reference proteome</keyword>
<reference evidence="1 2" key="1">
    <citation type="journal article" date="2020" name="ISME J.">
        <title>Comparative genomics reveals insights into cyanobacterial evolution and habitat adaptation.</title>
        <authorList>
            <person name="Chen M.Y."/>
            <person name="Teng W.K."/>
            <person name="Zhao L."/>
            <person name="Hu C.X."/>
            <person name="Zhou Y.K."/>
            <person name="Han B.P."/>
            <person name="Song L.R."/>
            <person name="Shu W.S."/>
        </authorList>
    </citation>
    <scope>NUCLEOTIDE SEQUENCE [LARGE SCALE GENOMIC DNA]</scope>
    <source>
        <strain evidence="1 2">FACHB-1370</strain>
    </source>
</reference>
<dbReference type="EMBL" id="JACJSK010000076">
    <property type="protein sequence ID" value="MBD2547541.1"/>
    <property type="molecule type" value="Genomic_DNA"/>
</dbReference>
<name>A0ABR8EKV6_9CYAN</name>
<evidence type="ECO:0000313" key="1">
    <source>
        <dbReference type="EMBL" id="MBD2547541.1"/>
    </source>
</evidence>
<dbReference type="Proteomes" id="UP000641954">
    <property type="component" value="Unassembled WGS sequence"/>
</dbReference>
<proteinExistence type="predicted"/>
<evidence type="ECO:0008006" key="3">
    <source>
        <dbReference type="Google" id="ProtNLM"/>
    </source>
</evidence>
<accession>A0ABR8EKV6</accession>
<organism evidence="1 2">
    <name type="scientific">Planktothricoides raciborskii FACHB-1370</name>
    <dbReference type="NCBI Taxonomy" id="2949576"/>
    <lineage>
        <taxon>Bacteria</taxon>
        <taxon>Bacillati</taxon>
        <taxon>Cyanobacteriota</taxon>
        <taxon>Cyanophyceae</taxon>
        <taxon>Oscillatoriophycideae</taxon>
        <taxon>Oscillatoriales</taxon>
        <taxon>Oscillatoriaceae</taxon>
        <taxon>Planktothricoides</taxon>
    </lineage>
</organism>
<evidence type="ECO:0000313" key="2">
    <source>
        <dbReference type="Proteomes" id="UP000641954"/>
    </source>
</evidence>
<protein>
    <recommendedName>
        <fullName evidence="3">Transposase</fullName>
    </recommendedName>
</protein>